<keyword evidence="3" id="KW-1185">Reference proteome</keyword>
<dbReference type="eggNOG" id="KOG1075">
    <property type="taxonomic scope" value="Eukaryota"/>
</dbReference>
<dbReference type="SUPFAM" id="SSF53098">
    <property type="entry name" value="Ribonuclease H-like"/>
    <property type="match status" value="1"/>
</dbReference>
<dbReference type="OrthoDB" id="993340at2759"/>
<dbReference type="InterPro" id="IPR052929">
    <property type="entry name" value="RNase_H-like_EbsB-rel"/>
</dbReference>
<dbReference type="InterPro" id="IPR044730">
    <property type="entry name" value="RNase_H-like_dom_plant"/>
</dbReference>
<dbReference type="InterPro" id="IPR002156">
    <property type="entry name" value="RNaseH_domain"/>
</dbReference>
<feature type="domain" description="RNase H type-1" evidence="1">
    <location>
        <begin position="70"/>
        <end position="191"/>
    </location>
</feature>
<evidence type="ECO:0000259" key="1">
    <source>
        <dbReference type="Pfam" id="PF13456"/>
    </source>
</evidence>
<dbReference type="PANTHER" id="PTHR47074:SF79">
    <property type="entry name" value="PUTATIVE-RELATED"/>
    <property type="match status" value="1"/>
</dbReference>
<dbReference type="InterPro" id="IPR036397">
    <property type="entry name" value="RNaseH_sf"/>
</dbReference>
<dbReference type="PANTHER" id="PTHR47074">
    <property type="entry name" value="BNAC02G40300D PROTEIN"/>
    <property type="match status" value="1"/>
</dbReference>
<accession>B9SH25</accession>
<dbReference type="InParanoid" id="B9SH25"/>
<dbReference type="CDD" id="cd06222">
    <property type="entry name" value="RNase_H_like"/>
    <property type="match status" value="1"/>
</dbReference>
<dbReference type="AlphaFoldDB" id="B9SH25"/>
<organism evidence="2 3">
    <name type="scientific">Ricinus communis</name>
    <name type="common">Castor bean</name>
    <dbReference type="NCBI Taxonomy" id="3988"/>
    <lineage>
        <taxon>Eukaryota</taxon>
        <taxon>Viridiplantae</taxon>
        <taxon>Streptophyta</taxon>
        <taxon>Embryophyta</taxon>
        <taxon>Tracheophyta</taxon>
        <taxon>Spermatophyta</taxon>
        <taxon>Magnoliopsida</taxon>
        <taxon>eudicotyledons</taxon>
        <taxon>Gunneridae</taxon>
        <taxon>Pentapetalae</taxon>
        <taxon>rosids</taxon>
        <taxon>fabids</taxon>
        <taxon>Malpighiales</taxon>
        <taxon>Euphorbiaceae</taxon>
        <taxon>Acalyphoideae</taxon>
        <taxon>Acalypheae</taxon>
        <taxon>Ricinus</taxon>
    </lineage>
</organism>
<dbReference type="Proteomes" id="UP000008311">
    <property type="component" value="Unassembled WGS sequence"/>
</dbReference>
<sequence>MCKLAVIPWRSWFRRNSFIHSRLLIPDEDFVGWAVNFLEEYNTENRKPARFKRDYHCWKPPDYGLLKLDTDAAVHFDKNISGLGMVLRDHKGCVKLVGSYPMKQGLPVEVVEAMAIKCGLSVASSHGLWPSVVESDSLQVVNAICNREVIFSELAAVLSEIFAMLSLNFSCDFKFIFRECNQMANALSKSALNCETEAI</sequence>
<reference evidence="3" key="1">
    <citation type="journal article" date="2010" name="Nat. Biotechnol.">
        <title>Draft genome sequence of the oilseed species Ricinus communis.</title>
        <authorList>
            <person name="Chan A.P."/>
            <person name="Crabtree J."/>
            <person name="Zhao Q."/>
            <person name="Lorenzi H."/>
            <person name="Orvis J."/>
            <person name="Puiu D."/>
            <person name="Melake-Berhan A."/>
            <person name="Jones K.M."/>
            <person name="Redman J."/>
            <person name="Chen G."/>
            <person name="Cahoon E.B."/>
            <person name="Gedil M."/>
            <person name="Stanke M."/>
            <person name="Haas B.J."/>
            <person name="Wortman J.R."/>
            <person name="Fraser-Liggett C.M."/>
            <person name="Ravel J."/>
            <person name="Rabinowicz P.D."/>
        </authorList>
    </citation>
    <scope>NUCLEOTIDE SEQUENCE [LARGE SCALE GENOMIC DNA]</scope>
    <source>
        <strain evidence="3">cv. Hale</strain>
    </source>
</reference>
<dbReference type="GO" id="GO:0004523">
    <property type="term" value="F:RNA-DNA hybrid ribonuclease activity"/>
    <property type="evidence" value="ECO:0007669"/>
    <property type="project" value="InterPro"/>
</dbReference>
<dbReference type="EMBL" id="EQ973956">
    <property type="protein sequence ID" value="EEF37122.1"/>
    <property type="molecule type" value="Genomic_DNA"/>
</dbReference>
<dbReference type="Gene3D" id="3.30.420.10">
    <property type="entry name" value="Ribonuclease H-like superfamily/Ribonuclease H"/>
    <property type="match status" value="1"/>
</dbReference>
<evidence type="ECO:0000313" key="3">
    <source>
        <dbReference type="Proteomes" id="UP000008311"/>
    </source>
</evidence>
<dbReference type="KEGG" id="rcu:8283387"/>
<proteinExistence type="predicted"/>
<gene>
    <name evidence="2" type="ORF">RCOM_0581330</name>
</gene>
<evidence type="ECO:0000313" key="2">
    <source>
        <dbReference type="EMBL" id="EEF37122.1"/>
    </source>
</evidence>
<dbReference type="InterPro" id="IPR012337">
    <property type="entry name" value="RNaseH-like_sf"/>
</dbReference>
<dbReference type="GO" id="GO:0003676">
    <property type="term" value="F:nucleic acid binding"/>
    <property type="evidence" value="ECO:0007669"/>
    <property type="project" value="InterPro"/>
</dbReference>
<name>B9SH25_RICCO</name>
<dbReference type="Pfam" id="PF13456">
    <property type="entry name" value="RVT_3"/>
    <property type="match status" value="1"/>
</dbReference>
<protein>
    <recommendedName>
        <fullName evidence="1">RNase H type-1 domain-containing protein</fullName>
    </recommendedName>
</protein>